<dbReference type="GO" id="GO:0005739">
    <property type="term" value="C:mitochondrion"/>
    <property type="evidence" value="ECO:0007669"/>
    <property type="project" value="TreeGrafter"/>
</dbReference>
<sequence>MYKNLSKHKILIRQSLEVTFLMTVGDLIAQSVVDKKQITQINLKRTLKFGSLGFILVGPCVSAWYKFLTVSFNAKDPRAPIKKMLMDQLIFAPSMLPIVMTAVGMYVNNYTWKKTKNEIRNKYFDILITNYQVWPIVQLVNFKYVPYKYQVMVAQCVGIFWNSYLSWKTVSKK</sequence>
<proteinExistence type="inferred from homology"/>
<dbReference type="Pfam" id="PF04117">
    <property type="entry name" value="Mpv17_PMP22"/>
    <property type="match status" value="1"/>
</dbReference>
<keyword evidence="5 7" id="KW-0472">Membrane</keyword>
<protein>
    <recommendedName>
        <fullName evidence="6">Mitochondrial inner membrane protein Mpv17</fullName>
    </recommendedName>
</protein>
<evidence type="ECO:0000256" key="4">
    <source>
        <dbReference type="ARBA" id="ARBA00022989"/>
    </source>
</evidence>
<dbReference type="InterPro" id="IPR007248">
    <property type="entry name" value="Mpv17_PMP22"/>
</dbReference>
<comment type="similarity">
    <text evidence="2 7">Belongs to the peroxisomal membrane protein PXMP2/4 family.</text>
</comment>
<evidence type="ECO:0000256" key="6">
    <source>
        <dbReference type="ARBA" id="ARBA00049743"/>
    </source>
</evidence>
<dbReference type="GO" id="GO:1901858">
    <property type="term" value="P:regulation of mitochondrial DNA metabolic process"/>
    <property type="evidence" value="ECO:0007669"/>
    <property type="project" value="TreeGrafter"/>
</dbReference>
<name>A0A9N9SXU9_DIABA</name>
<dbReference type="Proteomes" id="UP001153709">
    <property type="component" value="Chromosome 5"/>
</dbReference>
<dbReference type="PANTHER" id="PTHR11266:SF17">
    <property type="entry name" value="PROTEIN MPV17"/>
    <property type="match status" value="1"/>
</dbReference>
<evidence type="ECO:0000313" key="8">
    <source>
        <dbReference type="EMBL" id="CAG9834524.1"/>
    </source>
</evidence>
<dbReference type="EMBL" id="OU898280">
    <property type="protein sequence ID" value="CAG9834524.1"/>
    <property type="molecule type" value="Genomic_DNA"/>
</dbReference>
<evidence type="ECO:0000256" key="1">
    <source>
        <dbReference type="ARBA" id="ARBA00004141"/>
    </source>
</evidence>
<comment type="subcellular location">
    <subcellularLocation>
        <location evidence="1">Membrane</location>
        <topology evidence="1">Multi-pass membrane protein</topology>
    </subcellularLocation>
</comment>
<dbReference type="GO" id="GO:0015267">
    <property type="term" value="F:channel activity"/>
    <property type="evidence" value="ECO:0007669"/>
    <property type="project" value="TreeGrafter"/>
</dbReference>
<reference evidence="8" key="1">
    <citation type="submission" date="2022-01" db="EMBL/GenBank/DDBJ databases">
        <authorList>
            <person name="King R."/>
        </authorList>
    </citation>
    <scope>NUCLEOTIDE SEQUENCE</scope>
</reference>
<feature type="transmembrane region" description="Helical" evidence="7">
    <location>
        <begin position="49"/>
        <end position="68"/>
    </location>
</feature>
<dbReference type="GO" id="GO:0016020">
    <property type="term" value="C:membrane"/>
    <property type="evidence" value="ECO:0007669"/>
    <property type="project" value="UniProtKB-SubCell"/>
</dbReference>
<dbReference type="PANTHER" id="PTHR11266">
    <property type="entry name" value="PEROXISOMAL MEMBRANE PROTEIN 2, PXMP2 MPV17"/>
    <property type="match status" value="1"/>
</dbReference>
<evidence type="ECO:0000256" key="2">
    <source>
        <dbReference type="ARBA" id="ARBA00006824"/>
    </source>
</evidence>
<evidence type="ECO:0000313" key="9">
    <source>
        <dbReference type="Proteomes" id="UP001153709"/>
    </source>
</evidence>
<keyword evidence="9" id="KW-1185">Reference proteome</keyword>
<gene>
    <name evidence="8" type="ORF">DIABBA_LOCUS7818</name>
</gene>
<organism evidence="8 9">
    <name type="scientific">Diabrotica balteata</name>
    <name type="common">Banded cucumber beetle</name>
    <dbReference type="NCBI Taxonomy" id="107213"/>
    <lineage>
        <taxon>Eukaryota</taxon>
        <taxon>Metazoa</taxon>
        <taxon>Ecdysozoa</taxon>
        <taxon>Arthropoda</taxon>
        <taxon>Hexapoda</taxon>
        <taxon>Insecta</taxon>
        <taxon>Pterygota</taxon>
        <taxon>Neoptera</taxon>
        <taxon>Endopterygota</taxon>
        <taxon>Coleoptera</taxon>
        <taxon>Polyphaga</taxon>
        <taxon>Cucujiformia</taxon>
        <taxon>Chrysomeloidea</taxon>
        <taxon>Chrysomelidae</taxon>
        <taxon>Galerucinae</taxon>
        <taxon>Diabroticina</taxon>
        <taxon>Diabroticites</taxon>
        <taxon>Diabrotica</taxon>
    </lineage>
</organism>
<dbReference type="AlphaFoldDB" id="A0A9N9SXU9"/>
<evidence type="ECO:0000256" key="3">
    <source>
        <dbReference type="ARBA" id="ARBA00022692"/>
    </source>
</evidence>
<keyword evidence="4 7" id="KW-1133">Transmembrane helix</keyword>
<keyword evidence="3 7" id="KW-0812">Transmembrane</keyword>
<dbReference type="OrthoDB" id="430207at2759"/>
<evidence type="ECO:0000256" key="7">
    <source>
        <dbReference type="RuleBase" id="RU363053"/>
    </source>
</evidence>
<feature type="transmembrane region" description="Helical" evidence="7">
    <location>
        <begin position="89"/>
        <end position="107"/>
    </location>
</feature>
<accession>A0A9N9SXU9</accession>
<evidence type="ECO:0000256" key="5">
    <source>
        <dbReference type="ARBA" id="ARBA00023136"/>
    </source>
</evidence>